<dbReference type="GO" id="GO:0046872">
    <property type="term" value="F:metal ion binding"/>
    <property type="evidence" value="ECO:0007669"/>
    <property type="project" value="UniProtKB-KW"/>
</dbReference>
<dbReference type="PROSITE" id="PS00785">
    <property type="entry name" value="5_NUCLEOTIDASE_1"/>
    <property type="match status" value="1"/>
</dbReference>
<keyword evidence="3" id="KW-0479">Metal-binding</keyword>
<dbReference type="STRING" id="526227.Mesil_2487"/>
<dbReference type="FunFam" id="3.60.21.10:FF:000020">
    <property type="entry name" value="NT5E isoform 4"/>
    <property type="match status" value="1"/>
</dbReference>
<dbReference type="InterPro" id="IPR036907">
    <property type="entry name" value="5'-Nucleotdase_C_sf"/>
</dbReference>
<keyword evidence="11" id="KW-1185">Reference proteome</keyword>
<evidence type="ECO:0000256" key="5">
    <source>
        <dbReference type="ARBA" id="ARBA00022741"/>
    </source>
</evidence>
<dbReference type="KEGG" id="msv:Mesil_2487"/>
<dbReference type="InterPro" id="IPR006179">
    <property type="entry name" value="5_nucleotidase/apyrase"/>
</dbReference>
<evidence type="ECO:0000256" key="2">
    <source>
        <dbReference type="ARBA" id="ARBA00022525"/>
    </source>
</evidence>
<dbReference type="InterPro" id="IPR006146">
    <property type="entry name" value="5'-Nucleotdase_CS"/>
</dbReference>
<comment type="subcellular location">
    <subcellularLocation>
        <location evidence="1">Secreted</location>
    </subcellularLocation>
</comment>
<organism evidence="10 11">
    <name type="scientific">Allomeiothermus silvanus (strain ATCC 700542 / DSM 9946 / NBRC 106475 / NCIMB 13440 / VI-R2)</name>
    <name type="common">Thermus silvanus</name>
    <dbReference type="NCBI Taxonomy" id="526227"/>
    <lineage>
        <taxon>Bacteria</taxon>
        <taxon>Thermotogati</taxon>
        <taxon>Deinococcota</taxon>
        <taxon>Deinococci</taxon>
        <taxon>Thermales</taxon>
        <taxon>Thermaceae</taxon>
        <taxon>Allomeiothermus</taxon>
    </lineage>
</organism>
<dbReference type="SUPFAM" id="SSF55816">
    <property type="entry name" value="5'-nucleotidase (syn. UDP-sugar hydrolase), C-terminal domain"/>
    <property type="match status" value="1"/>
</dbReference>
<dbReference type="Gene3D" id="3.90.780.10">
    <property type="entry name" value="5'-Nucleotidase, C-terminal domain"/>
    <property type="match status" value="1"/>
</dbReference>
<dbReference type="FunFam" id="3.90.780.10:FF:000004">
    <property type="entry name" value="UDP-sugar hydrolase, putative"/>
    <property type="match status" value="1"/>
</dbReference>
<evidence type="ECO:0000259" key="8">
    <source>
        <dbReference type="Pfam" id="PF00149"/>
    </source>
</evidence>
<dbReference type="PRINTS" id="PR01607">
    <property type="entry name" value="APYRASEFAMLY"/>
</dbReference>
<dbReference type="EMBL" id="CP002042">
    <property type="protein sequence ID" value="ADH64340.1"/>
    <property type="molecule type" value="Genomic_DNA"/>
</dbReference>
<feature type="domain" description="Calcineurin-like phosphoesterase" evidence="8">
    <location>
        <begin position="34"/>
        <end position="245"/>
    </location>
</feature>
<gene>
    <name evidence="10" type="ordered locus">Mesil_2487</name>
</gene>
<dbReference type="CDD" id="cd07409">
    <property type="entry name" value="MPP_CD73_N"/>
    <property type="match status" value="1"/>
</dbReference>
<protein>
    <submittedName>
        <fullName evidence="10">5'-Nucleotidase domain protein</fullName>
    </submittedName>
</protein>
<dbReference type="GO" id="GO:0000166">
    <property type="term" value="F:nucleotide binding"/>
    <property type="evidence" value="ECO:0007669"/>
    <property type="project" value="UniProtKB-KW"/>
</dbReference>
<keyword evidence="4" id="KW-0732">Signal</keyword>
<sequence>MRRRDLLKAGFVTGLTAAGVVRAQGASSGNFSLTIVHTNDTHAHLEPTLLTLGGKPNQPLGGFPRVISLFDRFRASERNVLFLHAGDVFQGTLYFNQYRGLADRYFLHRMGVRVMAIGNHEFDNGPEGLQPFVDGARFPILSANTDVSKEPKLAGKIKPYAVVRVGGENIGIIGLTTPDTSIIANPGPTVTFTDPAQAAQKAIMELMSRGVKKIVILSHLGYLQDQELAKKIVGAQVIVGGHSHTLLGSFPDFKELQPAGPYPTVVKNPEGKDVLIVQAWEWAKVVGQLKVEWNQAGELVRYEGRPILITTQIPDERFALEALKVYAMPIAALQAQVVAQARVDLQGDRTVVRRRESNLSNLIADAMLWKTRTAGTVIALQNGGGVRATIPAGPISVGKVYEVLPFGNTLVVMDLKGSEIVAALENSVSQWEQGAGRFLSGVAGLRYTFDLAKPAGSRVTKVEVLQGGQYVPLDPNATYRTVVNSFIASGGDGYDSLKAAKGYRVDTGFSDAESFLEYLRTQPTWEPKVEGRITILNEPKAGVERPAYVANPGVWVGV</sequence>
<dbReference type="HOGENOM" id="CLU_005854_7_1_0"/>
<evidence type="ECO:0000256" key="1">
    <source>
        <dbReference type="ARBA" id="ARBA00004613"/>
    </source>
</evidence>
<evidence type="ECO:0000313" key="11">
    <source>
        <dbReference type="Proteomes" id="UP000001916"/>
    </source>
</evidence>
<dbReference type="RefSeq" id="WP_013158882.1">
    <property type="nucleotide sequence ID" value="NC_014212.1"/>
</dbReference>
<dbReference type="InterPro" id="IPR004843">
    <property type="entry name" value="Calcineurin-like_PHP"/>
</dbReference>
<feature type="domain" description="5'-Nucleotidase C-terminal" evidence="9">
    <location>
        <begin position="337"/>
        <end position="498"/>
    </location>
</feature>
<comment type="similarity">
    <text evidence="7">Belongs to the 5'-nucleotidase family.</text>
</comment>
<evidence type="ECO:0000256" key="7">
    <source>
        <dbReference type="RuleBase" id="RU362119"/>
    </source>
</evidence>
<dbReference type="OrthoDB" id="9801679at2"/>
<dbReference type="InterPro" id="IPR029052">
    <property type="entry name" value="Metallo-depent_PP-like"/>
</dbReference>
<evidence type="ECO:0000256" key="4">
    <source>
        <dbReference type="ARBA" id="ARBA00022729"/>
    </source>
</evidence>
<evidence type="ECO:0000259" key="9">
    <source>
        <dbReference type="Pfam" id="PF02872"/>
    </source>
</evidence>
<dbReference type="PANTHER" id="PTHR11575">
    <property type="entry name" value="5'-NUCLEOTIDASE-RELATED"/>
    <property type="match status" value="1"/>
</dbReference>
<evidence type="ECO:0000256" key="6">
    <source>
        <dbReference type="ARBA" id="ARBA00022801"/>
    </source>
</evidence>
<dbReference type="Pfam" id="PF00149">
    <property type="entry name" value="Metallophos"/>
    <property type="match status" value="1"/>
</dbReference>
<name>D7BAW6_ALLS1</name>
<keyword evidence="6 7" id="KW-0378">Hydrolase</keyword>
<dbReference type="eggNOG" id="COG0737">
    <property type="taxonomic scope" value="Bacteria"/>
</dbReference>
<evidence type="ECO:0000313" key="10">
    <source>
        <dbReference type="EMBL" id="ADH64340.1"/>
    </source>
</evidence>
<dbReference type="GO" id="GO:0005576">
    <property type="term" value="C:extracellular region"/>
    <property type="evidence" value="ECO:0007669"/>
    <property type="project" value="UniProtKB-SubCell"/>
</dbReference>
<dbReference type="PANTHER" id="PTHR11575:SF24">
    <property type="entry name" value="5'-NUCLEOTIDASE"/>
    <property type="match status" value="1"/>
</dbReference>
<evidence type="ECO:0000256" key="3">
    <source>
        <dbReference type="ARBA" id="ARBA00022723"/>
    </source>
</evidence>
<reference evidence="10 11" key="1">
    <citation type="journal article" date="2010" name="Stand. Genomic Sci.">
        <title>Complete genome sequence of Meiothermus silvanus type strain (VI-R2).</title>
        <authorList>
            <person name="Sikorski J."/>
            <person name="Tindall B.J."/>
            <person name="Lowry S."/>
            <person name="Lucas S."/>
            <person name="Nolan M."/>
            <person name="Copeland A."/>
            <person name="Glavina Del Rio T."/>
            <person name="Tice H."/>
            <person name="Cheng J.F."/>
            <person name="Han C."/>
            <person name="Pitluck S."/>
            <person name="Liolios K."/>
            <person name="Ivanova N."/>
            <person name="Mavromatis K."/>
            <person name="Mikhailova N."/>
            <person name="Pati A."/>
            <person name="Goodwin L."/>
            <person name="Chen A."/>
            <person name="Palaniappan K."/>
            <person name="Land M."/>
            <person name="Hauser L."/>
            <person name="Chang Y.J."/>
            <person name="Jeffries C.D."/>
            <person name="Rohde M."/>
            <person name="Goker M."/>
            <person name="Woyke T."/>
            <person name="Bristow J."/>
            <person name="Eisen J.A."/>
            <person name="Markowitz V."/>
            <person name="Hugenholtz P."/>
            <person name="Kyrpides N.C."/>
            <person name="Klenk H.P."/>
            <person name="Lapidus A."/>
        </authorList>
    </citation>
    <scope>NUCLEOTIDE SEQUENCE [LARGE SCALE GENOMIC DNA]</scope>
    <source>
        <strain evidence="11">ATCC 700542 / DSM 9946 / VI-R2</strain>
    </source>
</reference>
<dbReference type="Pfam" id="PF02872">
    <property type="entry name" value="5_nucleotid_C"/>
    <property type="match status" value="1"/>
</dbReference>
<dbReference type="SUPFAM" id="SSF56300">
    <property type="entry name" value="Metallo-dependent phosphatases"/>
    <property type="match status" value="1"/>
</dbReference>
<accession>D7BAW6</accession>
<keyword evidence="5 7" id="KW-0547">Nucleotide-binding</keyword>
<dbReference type="GO" id="GO:0009166">
    <property type="term" value="P:nucleotide catabolic process"/>
    <property type="evidence" value="ECO:0007669"/>
    <property type="project" value="InterPro"/>
</dbReference>
<dbReference type="AlphaFoldDB" id="D7BAW6"/>
<dbReference type="Proteomes" id="UP000001916">
    <property type="component" value="Chromosome"/>
</dbReference>
<dbReference type="Gene3D" id="3.60.21.10">
    <property type="match status" value="1"/>
</dbReference>
<dbReference type="GO" id="GO:0016788">
    <property type="term" value="F:hydrolase activity, acting on ester bonds"/>
    <property type="evidence" value="ECO:0007669"/>
    <property type="project" value="InterPro"/>
</dbReference>
<keyword evidence="2" id="KW-0964">Secreted</keyword>
<proteinExistence type="inferred from homology"/>
<dbReference type="InterPro" id="IPR008334">
    <property type="entry name" value="5'-Nucleotdase_C"/>
</dbReference>